<evidence type="ECO:0000313" key="3">
    <source>
        <dbReference type="Proteomes" id="UP000005237"/>
    </source>
</evidence>
<reference evidence="2" key="2">
    <citation type="submission" date="2022-06" db="UniProtKB">
        <authorList>
            <consortium name="EnsemblMetazoa"/>
        </authorList>
    </citation>
    <scope>IDENTIFICATION</scope>
    <source>
        <strain evidence="2">DF5081</strain>
    </source>
</reference>
<keyword evidence="3" id="KW-1185">Reference proteome</keyword>
<name>A0A8R1DJR8_CAEJA</name>
<keyword evidence="1" id="KW-0812">Transmembrane</keyword>
<protein>
    <submittedName>
        <fullName evidence="2">Uncharacterized protein</fullName>
    </submittedName>
</protein>
<feature type="transmembrane region" description="Helical" evidence="1">
    <location>
        <begin position="6"/>
        <end position="27"/>
    </location>
</feature>
<reference evidence="3" key="1">
    <citation type="submission" date="2010-08" db="EMBL/GenBank/DDBJ databases">
        <authorList>
            <consortium name="Caenorhabditis japonica Sequencing Consortium"/>
            <person name="Wilson R.K."/>
        </authorList>
    </citation>
    <scope>NUCLEOTIDE SEQUENCE [LARGE SCALE GENOMIC DNA]</scope>
    <source>
        <strain evidence="3">DF5081</strain>
    </source>
</reference>
<dbReference type="Proteomes" id="UP000005237">
    <property type="component" value="Unassembled WGS sequence"/>
</dbReference>
<organism evidence="2 3">
    <name type="scientific">Caenorhabditis japonica</name>
    <dbReference type="NCBI Taxonomy" id="281687"/>
    <lineage>
        <taxon>Eukaryota</taxon>
        <taxon>Metazoa</taxon>
        <taxon>Ecdysozoa</taxon>
        <taxon>Nematoda</taxon>
        <taxon>Chromadorea</taxon>
        <taxon>Rhabditida</taxon>
        <taxon>Rhabditina</taxon>
        <taxon>Rhabditomorpha</taxon>
        <taxon>Rhabditoidea</taxon>
        <taxon>Rhabditidae</taxon>
        <taxon>Peloderinae</taxon>
        <taxon>Caenorhabditis</taxon>
    </lineage>
</organism>
<accession>A0A8R1DJR8</accession>
<dbReference type="EnsemblMetazoa" id="CJA04366.1">
    <property type="protein sequence ID" value="CJA04366.1"/>
    <property type="gene ID" value="WBGene00123568"/>
</dbReference>
<evidence type="ECO:0000313" key="2">
    <source>
        <dbReference type="EnsemblMetazoa" id="CJA04366.1"/>
    </source>
</evidence>
<keyword evidence="1" id="KW-1133">Transmembrane helix</keyword>
<evidence type="ECO:0000256" key="1">
    <source>
        <dbReference type="SAM" id="Phobius"/>
    </source>
</evidence>
<dbReference type="AlphaFoldDB" id="A0A8R1DJR8"/>
<proteinExistence type="predicted"/>
<sequence>MISLRLALFVALFPVLTSGVDLGALLWSSRDSTQVMCRYVFFSYVFIFTVTIVAVHAYASASEPCFAATLFCIFS</sequence>
<keyword evidence="1" id="KW-0472">Membrane</keyword>
<feature type="transmembrane region" description="Helical" evidence="1">
    <location>
        <begin position="39"/>
        <end position="59"/>
    </location>
</feature>